<dbReference type="AlphaFoldDB" id="A0A8K1LF00"/>
<evidence type="ECO:0000256" key="1">
    <source>
        <dbReference type="SAM" id="MobiDB-lite"/>
    </source>
</evidence>
<dbReference type="Proteomes" id="UP000796761">
    <property type="component" value="Unassembled WGS sequence"/>
</dbReference>
<evidence type="ECO:0000313" key="3">
    <source>
        <dbReference type="Proteomes" id="UP000796761"/>
    </source>
</evidence>
<comment type="caution">
    <text evidence="2">The sequence shown here is derived from an EMBL/GenBank/DDBJ whole genome shotgun (WGS) entry which is preliminary data.</text>
</comment>
<reference evidence="2" key="1">
    <citation type="submission" date="2019-04" db="EMBL/GenBank/DDBJ databases">
        <title>Genome assembly of Zosterops borbonicus 15179.</title>
        <authorList>
            <person name="Leroy T."/>
            <person name="Anselmetti Y."/>
            <person name="Tilak M.-K."/>
            <person name="Nabholz B."/>
        </authorList>
    </citation>
    <scope>NUCLEOTIDE SEQUENCE</scope>
    <source>
        <strain evidence="2">HGM_15179</strain>
        <tissue evidence="2">Muscle</tissue>
    </source>
</reference>
<name>A0A8K1LF00_9PASS</name>
<protein>
    <submittedName>
        <fullName evidence="2">Uncharacterized protein</fullName>
    </submittedName>
</protein>
<feature type="compositionally biased region" description="Basic and acidic residues" evidence="1">
    <location>
        <begin position="26"/>
        <end position="73"/>
    </location>
</feature>
<feature type="region of interest" description="Disordered" evidence="1">
    <location>
        <begin position="26"/>
        <end position="77"/>
    </location>
</feature>
<sequence length="90" mass="11665">MHRLWHPAVEWLAAIFSKKEKQVFYGRKREEKRREEKRREEKRREEKRREEKRREEKRREEKRREEKREEKQEASVTTTMYKCRPVLKYM</sequence>
<keyword evidence="3" id="KW-1185">Reference proteome</keyword>
<proteinExistence type="predicted"/>
<gene>
    <name evidence="2" type="ORF">HGM15179_015794</name>
</gene>
<organism evidence="2 3">
    <name type="scientific">Zosterops borbonicus</name>
    <dbReference type="NCBI Taxonomy" id="364589"/>
    <lineage>
        <taxon>Eukaryota</taxon>
        <taxon>Metazoa</taxon>
        <taxon>Chordata</taxon>
        <taxon>Craniata</taxon>
        <taxon>Vertebrata</taxon>
        <taxon>Euteleostomi</taxon>
        <taxon>Archelosauria</taxon>
        <taxon>Archosauria</taxon>
        <taxon>Dinosauria</taxon>
        <taxon>Saurischia</taxon>
        <taxon>Theropoda</taxon>
        <taxon>Coelurosauria</taxon>
        <taxon>Aves</taxon>
        <taxon>Neognathae</taxon>
        <taxon>Neoaves</taxon>
        <taxon>Telluraves</taxon>
        <taxon>Australaves</taxon>
        <taxon>Passeriformes</taxon>
        <taxon>Sylvioidea</taxon>
        <taxon>Zosteropidae</taxon>
        <taxon>Zosterops</taxon>
    </lineage>
</organism>
<accession>A0A8K1LF00</accession>
<dbReference type="EMBL" id="SWJQ01000731">
    <property type="protein sequence ID" value="TRZ11313.1"/>
    <property type="molecule type" value="Genomic_DNA"/>
</dbReference>
<evidence type="ECO:0000313" key="2">
    <source>
        <dbReference type="EMBL" id="TRZ11313.1"/>
    </source>
</evidence>